<keyword evidence="2" id="KW-1185">Reference proteome</keyword>
<organism evidence="1 2">
    <name type="scientific">Dentiscutata heterogama</name>
    <dbReference type="NCBI Taxonomy" id="1316150"/>
    <lineage>
        <taxon>Eukaryota</taxon>
        <taxon>Fungi</taxon>
        <taxon>Fungi incertae sedis</taxon>
        <taxon>Mucoromycota</taxon>
        <taxon>Glomeromycotina</taxon>
        <taxon>Glomeromycetes</taxon>
        <taxon>Diversisporales</taxon>
        <taxon>Gigasporaceae</taxon>
        <taxon>Dentiscutata</taxon>
    </lineage>
</organism>
<proteinExistence type="predicted"/>
<evidence type="ECO:0000313" key="1">
    <source>
        <dbReference type="EMBL" id="CAG8585034.1"/>
    </source>
</evidence>
<protein>
    <submittedName>
        <fullName evidence="1">17129_t:CDS:1</fullName>
    </submittedName>
</protein>
<gene>
    <name evidence="1" type="ORF">DHETER_LOCUS6631</name>
</gene>
<dbReference type="Proteomes" id="UP000789702">
    <property type="component" value="Unassembled WGS sequence"/>
</dbReference>
<accession>A0ACA9MDV9</accession>
<evidence type="ECO:0000313" key="2">
    <source>
        <dbReference type="Proteomes" id="UP000789702"/>
    </source>
</evidence>
<dbReference type="EMBL" id="CAJVPU010008531">
    <property type="protein sequence ID" value="CAG8585034.1"/>
    <property type="molecule type" value="Genomic_DNA"/>
</dbReference>
<name>A0ACA9MDV9_9GLOM</name>
<sequence>MSKNGTFSMSKSQQARRHIFKLVNKNKIKDIRTEDMYKSHKFDRIPCFILSNNLNDFQLCVKNTETKEWEVIFWFDKMEMFSVNHSSEIVGINRNEHLELYFRINASI</sequence>
<comment type="caution">
    <text evidence="1">The sequence shown here is derived from an EMBL/GenBank/DDBJ whole genome shotgun (WGS) entry which is preliminary data.</text>
</comment>
<reference evidence="1" key="1">
    <citation type="submission" date="2021-06" db="EMBL/GenBank/DDBJ databases">
        <authorList>
            <person name="Kallberg Y."/>
            <person name="Tangrot J."/>
            <person name="Rosling A."/>
        </authorList>
    </citation>
    <scope>NUCLEOTIDE SEQUENCE</scope>
    <source>
        <strain evidence="1">IL203A</strain>
    </source>
</reference>